<sequence>MLHEKIDEKGDTSMDIVTKESFTVIGMMVETSWEELFQEMPKTWKKMKDRVSELPHRRSYQMMDISLGQTNGIYTQLIAVEVSETDHVPNDMVVKQIPAQTYLHHSHKGSLIDISQTFGTMYQYAKEENLPADDMKLDIGYTVEGTETSHDLYIKLRYD</sequence>
<dbReference type="STRING" id="1308866.J416_11742"/>
<dbReference type="eggNOG" id="COG3708">
    <property type="taxonomic scope" value="Bacteria"/>
</dbReference>
<dbReference type="EMBL" id="APML01000053">
    <property type="protein sequence ID" value="ENH96287.1"/>
    <property type="molecule type" value="Genomic_DNA"/>
</dbReference>
<gene>
    <name evidence="2" type="ORF">J416_11742</name>
</gene>
<dbReference type="InterPro" id="IPR011256">
    <property type="entry name" value="Reg_factor_effector_dom_sf"/>
</dbReference>
<name>N4WJF1_9BACI</name>
<dbReference type="PANTHER" id="PTHR36444">
    <property type="entry name" value="TRANSCRIPTIONAL REGULATOR PROTEIN YOBU-RELATED"/>
    <property type="match status" value="1"/>
</dbReference>
<dbReference type="Gene3D" id="3.20.80.10">
    <property type="entry name" value="Regulatory factor, effector binding domain"/>
    <property type="match status" value="1"/>
</dbReference>
<dbReference type="PATRIC" id="fig|1308866.3.peg.2373"/>
<evidence type="ECO:0000313" key="2">
    <source>
        <dbReference type="EMBL" id="ENH96287.1"/>
    </source>
</evidence>
<keyword evidence="3" id="KW-1185">Reference proteome</keyword>
<dbReference type="InterPro" id="IPR053182">
    <property type="entry name" value="YobU-like_regulator"/>
</dbReference>
<dbReference type="SMART" id="SM00871">
    <property type="entry name" value="AraC_E_bind"/>
    <property type="match status" value="1"/>
</dbReference>
<evidence type="ECO:0000313" key="3">
    <source>
        <dbReference type="Proteomes" id="UP000012283"/>
    </source>
</evidence>
<comment type="caution">
    <text evidence="2">The sequence shown here is derived from an EMBL/GenBank/DDBJ whole genome shotgun (WGS) entry which is preliminary data.</text>
</comment>
<proteinExistence type="predicted"/>
<protein>
    <recommendedName>
        <fullName evidence="1">AraC effector-binding domain-containing protein</fullName>
    </recommendedName>
</protein>
<dbReference type="Pfam" id="PF14526">
    <property type="entry name" value="Cass2"/>
    <property type="match status" value="1"/>
</dbReference>
<organism evidence="2 3">
    <name type="scientific">Gracilibacillus halophilus YIM-C55.5</name>
    <dbReference type="NCBI Taxonomy" id="1308866"/>
    <lineage>
        <taxon>Bacteria</taxon>
        <taxon>Bacillati</taxon>
        <taxon>Bacillota</taxon>
        <taxon>Bacilli</taxon>
        <taxon>Bacillales</taxon>
        <taxon>Bacillaceae</taxon>
        <taxon>Gracilibacillus</taxon>
    </lineage>
</organism>
<dbReference type="InterPro" id="IPR010499">
    <property type="entry name" value="AraC_E-bd"/>
</dbReference>
<dbReference type="PANTHER" id="PTHR36444:SF2">
    <property type="entry name" value="TRANSCRIPTIONAL REGULATOR PROTEIN YOBU-RELATED"/>
    <property type="match status" value="1"/>
</dbReference>
<dbReference type="SUPFAM" id="SSF55136">
    <property type="entry name" value="Probable bacterial effector-binding domain"/>
    <property type="match status" value="1"/>
</dbReference>
<reference evidence="2 3" key="1">
    <citation type="submission" date="2013-03" db="EMBL/GenBank/DDBJ databases">
        <title>Draft genome sequence of Gracibacillus halophilus YIM-C55.5, a moderately halophilic and thermophilic organism from the Xiaochaidamu salt lake.</title>
        <authorList>
            <person name="Sugumar T."/>
            <person name="Polireddy D.R."/>
            <person name="Antony A."/>
            <person name="Madhava Y.R."/>
            <person name="Sivakumar N."/>
        </authorList>
    </citation>
    <scope>NUCLEOTIDE SEQUENCE [LARGE SCALE GENOMIC DNA]</scope>
    <source>
        <strain evidence="2 3">YIM-C55.5</strain>
    </source>
</reference>
<feature type="domain" description="AraC effector-binding" evidence="1">
    <location>
        <begin position="12"/>
        <end position="157"/>
    </location>
</feature>
<dbReference type="Proteomes" id="UP000012283">
    <property type="component" value="Unassembled WGS sequence"/>
</dbReference>
<accession>N4WJF1</accession>
<evidence type="ECO:0000259" key="1">
    <source>
        <dbReference type="SMART" id="SM00871"/>
    </source>
</evidence>
<dbReference type="InterPro" id="IPR029441">
    <property type="entry name" value="Cass2"/>
</dbReference>
<dbReference type="AlphaFoldDB" id="N4WJF1"/>